<protein>
    <submittedName>
        <fullName evidence="1">MarR family transcriptional regulator</fullName>
    </submittedName>
</protein>
<dbReference type="OrthoDB" id="8455637at2"/>
<proteinExistence type="predicted"/>
<dbReference type="EMBL" id="QZEW01000081">
    <property type="protein sequence ID" value="RJL07999.1"/>
    <property type="molecule type" value="Genomic_DNA"/>
</dbReference>
<dbReference type="RefSeq" id="WP_119899776.1">
    <property type="nucleotide sequence ID" value="NZ_QNRC01000006.1"/>
</dbReference>
<dbReference type="Proteomes" id="UP000283587">
    <property type="component" value="Unassembled WGS sequence"/>
</dbReference>
<comment type="caution">
    <text evidence="1">The sequence shown here is derived from an EMBL/GenBank/DDBJ whole genome shotgun (WGS) entry which is preliminary data.</text>
</comment>
<accession>A0A419A3J8</accession>
<gene>
    <name evidence="1" type="ORF">D3P05_16840</name>
</gene>
<keyword evidence="2" id="KW-1185">Reference proteome</keyword>
<name>A0A419A3J8_9RHOB</name>
<dbReference type="AlphaFoldDB" id="A0A419A3J8"/>
<reference evidence="2" key="1">
    <citation type="submission" date="2018-09" db="EMBL/GenBank/DDBJ databases">
        <title>Paracoccus onubensis nov. sp. a moderate halophilic bacterium isolated from Gruta de las Maravillas (Aracena, Spain).</title>
        <authorList>
            <person name="Jurado V."/>
            <person name="Gutierrez-Patricio S."/>
            <person name="Gonzalez-Pimentel J.L."/>
            <person name="Miller A.Z."/>
            <person name="Laiz L."/>
            <person name="Saiz-Jimenez C."/>
        </authorList>
    </citation>
    <scope>NUCLEOTIDE SEQUENCE [LARGE SCALE GENOMIC DNA]</scope>
    <source>
        <strain evidence="2">DSM 26381</strain>
    </source>
</reference>
<evidence type="ECO:0000313" key="1">
    <source>
        <dbReference type="EMBL" id="RJL07999.1"/>
    </source>
</evidence>
<evidence type="ECO:0000313" key="2">
    <source>
        <dbReference type="Proteomes" id="UP000283587"/>
    </source>
</evidence>
<organism evidence="1 2">
    <name type="scientific">Paracoccus siganidrum</name>
    <dbReference type="NCBI Taxonomy" id="1276757"/>
    <lineage>
        <taxon>Bacteria</taxon>
        <taxon>Pseudomonadati</taxon>
        <taxon>Pseudomonadota</taxon>
        <taxon>Alphaproteobacteria</taxon>
        <taxon>Rhodobacterales</taxon>
        <taxon>Paracoccaceae</taxon>
        <taxon>Paracoccus</taxon>
    </lineage>
</organism>
<sequence length="335" mass="36434">MDDEDDQFGAGFDALPPLPRAPRGRLIESRDWLRAEARSARALAQAAMAVGRLDQMLAAMDRGHRAGATRRLALIEIEAMLWAQAIPMRREEIGRDLMEARADTDLEAMRLARWALRRLEGQGDLADLRGFLGLRRVDVAGLDDPIAPRPAGQDFDAAAAAFFEVLAELAPLHPISRAPVARIAWRLAEVSPPEDLIEAACWNARAMAEGCDALAFLPLGRHGRAVWNDGGEPEGRLQRHLAAAAAGADEARQALRRVADWAAEARRRTARIKGDNPGRIIAALSANPLMTTAMVEAATGTSRDTAERLLARMQAGGLVREVTGSRRFRLWSAAA</sequence>